<accession>A0ACB7Z9Q8</accession>
<keyword evidence="2" id="KW-1185">Reference proteome</keyword>
<name>A0ACB7Z9Q8_9ERIC</name>
<dbReference type="EMBL" id="CM037162">
    <property type="protein sequence ID" value="KAH7862513.1"/>
    <property type="molecule type" value="Genomic_DNA"/>
</dbReference>
<evidence type="ECO:0000313" key="1">
    <source>
        <dbReference type="EMBL" id="KAH7862513.1"/>
    </source>
</evidence>
<protein>
    <submittedName>
        <fullName evidence="1">Uncharacterized protein</fullName>
    </submittedName>
</protein>
<sequence>MNAESLLASAAINLGLAFVILSLFSVFKKQPSNAGIYYARRLALRHHIPFDHSFTIHRFLPSVSWVSRAIRVTEDEILEISGLDGLVFIRLFKFGIKFFSICSLVGLMMLLPLNYTAHAGPPDRSHSISMDSFTISNVDKGSDRLWVHFLCLWLITCYGLYLLYKEYDDILKKRIQQLYNNRHRPDQFTVLVREIPMCEEHKAHGCCVEHFFSKHHAYTYGSYRILYDGKGLDELLKEAKRIARKIENLRHHPVAKKRNEEYILSDSNRQGAKIAQYGERLNELCQKIAHIQCKKLFEEKELPVAFVTFRNRWGAALAAQSQQHSNPLLLITEMAPEPRDVLWRNLAIPYKHLPLYKIGVYAAASLLTLFFAIPVTGIQGLAKYERLKKWFPPATAIRLIPGFGPVITGYLPSAILTGFIYVVPFAMLAMAKLAGSLLDQIGESFTHPKDFPSRLASAVSAQADFFMTYILTNGLAGFSLEILQPGLLIWDTLRSCTCGREKGTNLYLYSLPYYRYVPLVSLSILIGMVYAVVAPLLLPFLVVYFFLGYVVFINQIEDVYETTYETCGQYWPYIHRYIFLAIVLTQITMMGLFGLKSKPSASFATIPLLLLTLMFNEYCKMRFNPTFFHYPVQEAKRNDELDEKRGLLESNYQKALDAYCPPCLQPVKFTVEESSSSQPFIA</sequence>
<comment type="caution">
    <text evidence="1">The sequence shown here is derived from an EMBL/GenBank/DDBJ whole genome shotgun (WGS) entry which is preliminary data.</text>
</comment>
<dbReference type="Proteomes" id="UP000828048">
    <property type="component" value="Chromosome 12"/>
</dbReference>
<evidence type="ECO:0000313" key="2">
    <source>
        <dbReference type="Proteomes" id="UP000828048"/>
    </source>
</evidence>
<gene>
    <name evidence="1" type="ORF">Vadar_005922</name>
</gene>
<organism evidence="1 2">
    <name type="scientific">Vaccinium darrowii</name>
    <dbReference type="NCBI Taxonomy" id="229202"/>
    <lineage>
        <taxon>Eukaryota</taxon>
        <taxon>Viridiplantae</taxon>
        <taxon>Streptophyta</taxon>
        <taxon>Embryophyta</taxon>
        <taxon>Tracheophyta</taxon>
        <taxon>Spermatophyta</taxon>
        <taxon>Magnoliopsida</taxon>
        <taxon>eudicotyledons</taxon>
        <taxon>Gunneridae</taxon>
        <taxon>Pentapetalae</taxon>
        <taxon>asterids</taxon>
        <taxon>Ericales</taxon>
        <taxon>Ericaceae</taxon>
        <taxon>Vaccinioideae</taxon>
        <taxon>Vaccinieae</taxon>
        <taxon>Vaccinium</taxon>
    </lineage>
</organism>
<reference evidence="1 2" key="1">
    <citation type="journal article" date="2021" name="Hortic Res">
        <title>High-quality reference genome and annotation aids understanding of berry development for evergreen blueberry (Vaccinium darrowii).</title>
        <authorList>
            <person name="Yu J."/>
            <person name="Hulse-Kemp A.M."/>
            <person name="Babiker E."/>
            <person name="Staton M."/>
        </authorList>
    </citation>
    <scope>NUCLEOTIDE SEQUENCE [LARGE SCALE GENOMIC DNA]</scope>
    <source>
        <strain evidence="2">cv. NJ 8807/NJ 8810</strain>
        <tissue evidence="1">Young leaf</tissue>
    </source>
</reference>
<proteinExistence type="predicted"/>